<protein>
    <recommendedName>
        <fullName evidence="9">Arginine metabolism regulation protein II</fullName>
    </recommendedName>
</protein>
<dbReference type="Proteomes" id="UP000094444">
    <property type="component" value="Unassembled WGS sequence"/>
</dbReference>
<accession>A0A2P5HF74</accession>
<comment type="caution">
    <text evidence="7">The sequence shown here is derived from an EMBL/GenBank/DDBJ whole genome shotgun (WGS) entry which is preliminary data.</text>
</comment>
<evidence type="ECO:0000313" key="8">
    <source>
        <dbReference type="Proteomes" id="UP000094444"/>
    </source>
</evidence>
<evidence type="ECO:0000313" key="7">
    <source>
        <dbReference type="EMBL" id="POS68893.1"/>
    </source>
</evidence>
<evidence type="ECO:0000256" key="1">
    <source>
        <dbReference type="ARBA" id="ARBA00004123"/>
    </source>
</evidence>
<dbReference type="OrthoDB" id="3477330at2759"/>
<dbReference type="PANTHER" id="PTHR37534">
    <property type="entry name" value="TRANSCRIPTIONAL ACTIVATOR PROTEIN UGA3"/>
    <property type="match status" value="1"/>
</dbReference>
<name>A0A2P5HF74_DIAHE</name>
<evidence type="ECO:0000256" key="5">
    <source>
        <dbReference type="ARBA" id="ARBA00023163"/>
    </source>
</evidence>
<sequence>MFTESERQSMSDSIRAGVAPSHALRSIAEIDDECDKSAGSDRDFQILRGPFGAFRIRIATTAMLTDAYSSDRILENPGDALEFAAELASPNQSSSRISPGLPSSLEIVDDILGDPGRWSPSSPTPTPMITHPPCSPLSIGAIFNDLDLPLVEISSATWLTTNEFGRVEDVSDDAPWAQLPPEQSRGEEGERTVAHDLDLGYICPSEMSLTISRPSSVPPSVPQDIPQDIPQDAVFLLKHYSSTILITLTPFRHSKTPWHVLFIPNVKTCLAGLTLGETLDHATLCTFYATLALSSSSIAVISPSDKWHQQAQIYMQHAQRHALHTLQTAYSVPKVAKYKTTLIALLAMVQVSTLTGDRDQAESFLLETEKFIRIKGLNRRKSRKVRLLHHCYAFERITHESSWPSKANIKSAHRRRIRSEIESCGAGAFSQDSLDFALTPVGNLAQEMLRRKGQAEVENDLHLQIPGSWPATLYPEIFGVPEIHVFLLSMIIRLTKAKDLMGSGSEENQISIGEYMKRAKAIERMVYEHSSWGQGFLIRATQEALAIYFNRAVHDVHRRLLQGHVDKVCDCLRHIDSAESGYGATLLLWPALVAAKEALGAETRTFFVTWFTACARRTGASIFLDTLAKVEMAWSEK</sequence>
<dbReference type="AlphaFoldDB" id="A0A2P5HF74"/>
<gene>
    <name evidence="7" type="ORF">DHEL01_v212711</name>
</gene>
<keyword evidence="6" id="KW-0539">Nucleus</keyword>
<keyword evidence="8" id="KW-1185">Reference proteome</keyword>
<dbReference type="GO" id="GO:0003677">
    <property type="term" value="F:DNA binding"/>
    <property type="evidence" value="ECO:0007669"/>
    <property type="project" value="UniProtKB-KW"/>
</dbReference>
<evidence type="ECO:0000256" key="4">
    <source>
        <dbReference type="ARBA" id="ARBA00023125"/>
    </source>
</evidence>
<proteinExistence type="predicted"/>
<keyword evidence="5" id="KW-0804">Transcription</keyword>
<dbReference type="InterPro" id="IPR021858">
    <property type="entry name" value="Fun_TF"/>
</dbReference>
<dbReference type="InParanoid" id="A0A2P5HF74"/>
<organism evidence="7 8">
    <name type="scientific">Diaporthe helianthi</name>
    <dbReference type="NCBI Taxonomy" id="158607"/>
    <lineage>
        <taxon>Eukaryota</taxon>
        <taxon>Fungi</taxon>
        <taxon>Dikarya</taxon>
        <taxon>Ascomycota</taxon>
        <taxon>Pezizomycotina</taxon>
        <taxon>Sordariomycetes</taxon>
        <taxon>Sordariomycetidae</taxon>
        <taxon>Diaporthales</taxon>
        <taxon>Diaporthaceae</taxon>
        <taxon>Diaporthe</taxon>
    </lineage>
</organism>
<keyword evidence="3" id="KW-0805">Transcription regulation</keyword>
<dbReference type="Pfam" id="PF11951">
    <property type="entry name" value="Fungal_trans_2"/>
    <property type="match status" value="1"/>
</dbReference>
<reference evidence="7" key="1">
    <citation type="submission" date="2017-09" db="EMBL/GenBank/DDBJ databases">
        <title>Polyketide synthases of a Diaporthe helianthi virulent isolate.</title>
        <authorList>
            <person name="Baroncelli R."/>
        </authorList>
    </citation>
    <scope>NUCLEOTIDE SEQUENCE [LARGE SCALE GENOMIC DNA]</scope>
    <source>
        <strain evidence="7">7/96</strain>
    </source>
</reference>
<evidence type="ECO:0000256" key="2">
    <source>
        <dbReference type="ARBA" id="ARBA00022833"/>
    </source>
</evidence>
<dbReference type="GO" id="GO:0005634">
    <property type="term" value="C:nucleus"/>
    <property type="evidence" value="ECO:0007669"/>
    <property type="project" value="UniProtKB-SubCell"/>
</dbReference>
<evidence type="ECO:0008006" key="9">
    <source>
        <dbReference type="Google" id="ProtNLM"/>
    </source>
</evidence>
<keyword evidence="2" id="KW-0862">Zinc</keyword>
<comment type="subcellular location">
    <subcellularLocation>
        <location evidence="1">Nucleus</location>
    </subcellularLocation>
</comment>
<dbReference type="PANTHER" id="PTHR37534:SF46">
    <property type="entry name" value="ZN(II)2CYS6 TRANSCRIPTION FACTOR (EUROFUNG)"/>
    <property type="match status" value="1"/>
</dbReference>
<dbReference type="STRING" id="158607.A0A2P5HF74"/>
<keyword evidence="4" id="KW-0238">DNA-binding</keyword>
<dbReference type="EMBL" id="MAVT02002963">
    <property type="protein sequence ID" value="POS68893.1"/>
    <property type="molecule type" value="Genomic_DNA"/>
</dbReference>
<evidence type="ECO:0000256" key="3">
    <source>
        <dbReference type="ARBA" id="ARBA00023015"/>
    </source>
</evidence>
<evidence type="ECO:0000256" key="6">
    <source>
        <dbReference type="ARBA" id="ARBA00023242"/>
    </source>
</evidence>